<dbReference type="SUPFAM" id="SSF52833">
    <property type="entry name" value="Thioredoxin-like"/>
    <property type="match status" value="2"/>
</dbReference>
<keyword evidence="1" id="KW-0285">Flavoprotein</keyword>
<evidence type="ECO:0000256" key="2">
    <source>
        <dbReference type="ARBA" id="ARBA00023002"/>
    </source>
</evidence>
<dbReference type="InterPro" id="IPR023753">
    <property type="entry name" value="FAD/NAD-binding_dom"/>
</dbReference>
<feature type="region of interest" description="Disordered" evidence="4">
    <location>
        <begin position="316"/>
        <end position="362"/>
    </location>
</feature>
<reference evidence="7 8" key="1">
    <citation type="submission" date="2014-03" db="EMBL/GenBank/DDBJ databases">
        <title>Genomics of Bifidobacteria.</title>
        <authorList>
            <person name="Ventura M."/>
            <person name="Milani C."/>
            <person name="Lugli G.A."/>
        </authorList>
    </citation>
    <scope>NUCLEOTIDE SEQUENCE [LARGE SCALE GENOMIC DNA]</scope>
    <source>
        <strain evidence="7 8">LMG 11586</strain>
    </source>
</reference>
<evidence type="ECO:0000256" key="4">
    <source>
        <dbReference type="SAM" id="MobiDB-lite"/>
    </source>
</evidence>
<dbReference type="InterPro" id="IPR044142">
    <property type="entry name" value="AhpF_NTD_N"/>
</dbReference>
<evidence type="ECO:0000313" key="7">
    <source>
        <dbReference type="EMBL" id="KFI60170.1"/>
    </source>
</evidence>
<evidence type="ECO:0000256" key="3">
    <source>
        <dbReference type="ARBA" id="ARBA00048132"/>
    </source>
</evidence>
<dbReference type="InterPro" id="IPR012336">
    <property type="entry name" value="Thioredoxin-like_fold"/>
</dbReference>
<dbReference type="Gene3D" id="3.40.30.80">
    <property type="match status" value="1"/>
</dbReference>
<dbReference type="Pfam" id="PF13192">
    <property type="entry name" value="Thioredoxin_3"/>
    <property type="match status" value="1"/>
</dbReference>
<protein>
    <submittedName>
        <fullName evidence="7">FAD-dependent pyridine nucleotide-disulfide oxidoreductase</fullName>
        <ecNumber evidence="7">1.8.1.9</ecNumber>
    </submittedName>
</protein>
<dbReference type="AlphaFoldDB" id="A0A087AN20"/>
<feature type="domain" description="Thioredoxin-like fold" evidence="6">
    <location>
        <begin position="508"/>
        <end position="564"/>
    </location>
</feature>
<dbReference type="RefSeq" id="WP_033507767.1">
    <property type="nucleotide sequence ID" value="NZ_JGYX01000006.1"/>
</dbReference>
<dbReference type="PANTHER" id="PTHR48105">
    <property type="entry name" value="THIOREDOXIN REDUCTASE 1-RELATED-RELATED"/>
    <property type="match status" value="1"/>
</dbReference>
<dbReference type="Proteomes" id="UP000029046">
    <property type="component" value="Unassembled WGS sequence"/>
</dbReference>
<dbReference type="PRINTS" id="PR00368">
    <property type="entry name" value="FADPNR"/>
</dbReference>
<feature type="domain" description="FAD/NAD(P)-binding" evidence="5">
    <location>
        <begin position="8"/>
        <end position="300"/>
    </location>
</feature>
<dbReference type="EC" id="1.8.1.9" evidence="7"/>
<evidence type="ECO:0000259" key="6">
    <source>
        <dbReference type="Pfam" id="PF13192"/>
    </source>
</evidence>
<dbReference type="CDD" id="cd02974">
    <property type="entry name" value="AhpF_NTD_N"/>
    <property type="match status" value="1"/>
</dbReference>
<dbReference type="Gene3D" id="3.50.50.60">
    <property type="entry name" value="FAD/NAD(P)-binding domain"/>
    <property type="match status" value="2"/>
</dbReference>
<dbReference type="GO" id="GO:0004791">
    <property type="term" value="F:thioredoxin-disulfide reductase (NADPH) activity"/>
    <property type="evidence" value="ECO:0007669"/>
    <property type="project" value="UniProtKB-EC"/>
</dbReference>
<dbReference type="InterPro" id="IPR036188">
    <property type="entry name" value="FAD/NAD-bd_sf"/>
</dbReference>
<dbReference type="eggNOG" id="COG3634">
    <property type="taxonomic scope" value="Bacteria"/>
</dbReference>
<evidence type="ECO:0000256" key="1">
    <source>
        <dbReference type="ARBA" id="ARBA00022630"/>
    </source>
</evidence>
<dbReference type="InterPro" id="IPR017561">
    <property type="entry name" value="AhpF_homologue_put"/>
</dbReference>
<feature type="compositionally biased region" description="Low complexity" evidence="4">
    <location>
        <begin position="338"/>
        <end position="362"/>
    </location>
</feature>
<evidence type="ECO:0000259" key="5">
    <source>
        <dbReference type="Pfam" id="PF07992"/>
    </source>
</evidence>
<evidence type="ECO:0000313" key="8">
    <source>
        <dbReference type="Proteomes" id="UP000029046"/>
    </source>
</evidence>
<dbReference type="EMBL" id="JGYX01000006">
    <property type="protein sequence ID" value="KFI60170.1"/>
    <property type="molecule type" value="Genomic_DNA"/>
</dbReference>
<comment type="catalytic activity">
    <reaction evidence="3">
        <text>[thioredoxin]-dithiol + NADP(+) = [thioredoxin]-disulfide + NADPH + H(+)</text>
        <dbReference type="Rhea" id="RHEA:20345"/>
        <dbReference type="Rhea" id="RHEA-COMP:10698"/>
        <dbReference type="Rhea" id="RHEA-COMP:10700"/>
        <dbReference type="ChEBI" id="CHEBI:15378"/>
        <dbReference type="ChEBI" id="CHEBI:29950"/>
        <dbReference type="ChEBI" id="CHEBI:50058"/>
        <dbReference type="ChEBI" id="CHEBI:57783"/>
        <dbReference type="ChEBI" id="CHEBI:58349"/>
        <dbReference type="EC" id="1.8.1.9"/>
    </reaction>
</comment>
<keyword evidence="2 7" id="KW-0560">Oxidoreductase</keyword>
<dbReference type="InterPro" id="IPR050097">
    <property type="entry name" value="Ferredoxin-NADP_redctase_2"/>
</dbReference>
<accession>A0A087AN20</accession>
<dbReference type="SUPFAM" id="SSF51905">
    <property type="entry name" value="FAD/NAD(P)-binding domain"/>
    <property type="match status" value="1"/>
</dbReference>
<organism evidence="7 8">
    <name type="scientific">Bifidobacterium pullorum subsp. gallinarum</name>
    <dbReference type="NCBI Taxonomy" id="78344"/>
    <lineage>
        <taxon>Bacteria</taxon>
        <taxon>Bacillati</taxon>
        <taxon>Actinomycetota</taxon>
        <taxon>Actinomycetes</taxon>
        <taxon>Bifidobacteriales</taxon>
        <taxon>Bifidobacteriaceae</taxon>
        <taxon>Bifidobacterium</taxon>
    </lineage>
</organism>
<dbReference type="NCBIfam" id="TIGR03143">
    <property type="entry name" value="AhpF_homolog"/>
    <property type="match status" value="1"/>
</dbReference>
<gene>
    <name evidence="7" type="ORF">BIGA_1674</name>
</gene>
<dbReference type="InterPro" id="IPR036249">
    <property type="entry name" value="Thioredoxin-like_sf"/>
</dbReference>
<name>A0A087AN20_9BIFI</name>
<dbReference type="PRINTS" id="PR00469">
    <property type="entry name" value="PNDRDTASEII"/>
</dbReference>
<dbReference type="OrthoDB" id="109585at2"/>
<proteinExistence type="predicted"/>
<comment type="caution">
    <text evidence="7">The sequence shown here is derived from an EMBL/GenBank/DDBJ whole genome shotgun (WGS) entry which is preliminary data.</text>
</comment>
<dbReference type="Pfam" id="PF07992">
    <property type="entry name" value="Pyr_redox_2"/>
    <property type="match status" value="1"/>
</dbReference>
<keyword evidence="8" id="KW-1185">Reference proteome</keyword>
<dbReference type="eggNOG" id="COG0492">
    <property type="taxonomic scope" value="Bacteria"/>
</dbReference>
<sequence>MVQDENLYDVIVIGGGPAGLTAGLYLARARYRVLILEKADFGGQITITDEVVNYPGVGTTSGRALTATMRRQAQDFGAEFLSAEATGLDVEGDVKVVHTSRGDLRTFGILVATGASPRKLGFEGESEYAGRGVAYCATCDGEFFTGREVLVIGGGFAAAEEAVFLTKYASKVTILVREDNFTCDASVAAEAKDNPKIEVRYHTVLDGVTAGQGGLTEATIRDVASGAVETWRPSAGGTFGVFVFAGYVPATDLVRGVVELDEQGYVVTHGYLETSVPGVYAAGDLRVKNLRQVVTATADGAIAAVELERYASQMSERTGLVPPRPVDSAYERRERDAAASAARSGTSPAPAPTRDGGSADAASGAVGKSSGFFNEAIRKQLDVVFGRMARPVTLRLDLDGSPLSAQLEGFIGELASLGVGKIAVERHTAASDAAYDPAGVLPEALPCVRMCVADGDGVPQPTGLAFHGVPSGHEFNSFVLGLYNAAGPGQALDADATSRIDAIKEPVNIMLLVSLTCTMCPETVLAAQRIAAANPLVRAEAYDVAHFPDIKDHYNVMSVPCIVITKADGSQTIEFGKRNVAQMLDLLGA</sequence>